<dbReference type="Proteomes" id="UP000886611">
    <property type="component" value="Unassembled WGS sequence"/>
</dbReference>
<evidence type="ECO:0000256" key="2">
    <source>
        <dbReference type="SAM" id="Phobius"/>
    </source>
</evidence>
<evidence type="ECO:0000313" key="4">
    <source>
        <dbReference type="EMBL" id="KAG2467551.1"/>
    </source>
</evidence>
<dbReference type="PANTHER" id="PTHR12429:SF14">
    <property type="entry name" value="NEURALIZED-LIKE PROTEIN 4"/>
    <property type="match status" value="1"/>
</dbReference>
<dbReference type="PANTHER" id="PTHR12429">
    <property type="entry name" value="NEURALIZED"/>
    <property type="match status" value="1"/>
</dbReference>
<dbReference type="FunFam" id="2.60.120.920:FF:000014">
    <property type="entry name" value="neuralized-like protein 4 isoform X2"/>
    <property type="match status" value="1"/>
</dbReference>
<gene>
    <name evidence="4" type="primary">Neurl4</name>
    <name evidence="4" type="ORF">GTO96_0014460</name>
</gene>
<feature type="region of interest" description="Disordered" evidence="1">
    <location>
        <begin position="224"/>
        <end position="277"/>
    </location>
</feature>
<feature type="non-terminal residue" evidence="4">
    <location>
        <position position="1"/>
    </location>
</feature>
<feature type="domain" description="NHR" evidence="3">
    <location>
        <begin position="340"/>
        <end position="507"/>
    </location>
</feature>
<feature type="region of interest" description="Disordered" evidence="1">
    <location>
        <begin position="1026"/>
        <end position="1050"/>
    </location>
</feature>
<proteinExistence type="predicted"/>
<feature type="non-terminal residue" evidence="4">
    <location>
        <position position="1356"/>
    </location>
</feature>
<protein>
    <submittedName>
        <fullName evidence="4">NEUL4 protein</fullName>
    </submittedName>
</protein>
<reference evidence="4 5" key="1">
    <citation type="journal article" date="2021" name="Cell">
        <title>Tracing the genetic footprints of vertebrate landing in non-teleost ray-finned fishes.</title>
        <authorList>
            <person name="Bi X."/>
            <person name="Wang K."/>
            <person name="Yang L."/>
            <person name="Pan H."/>
            <person name="Jiang H."/>
            <person name="Wei Q."/>
            <person name="Fang M."/>
            <person name="Yu H."/>
            <person name="Zhu C."/>
            <person name="Cai Y."/>
            <person name="He Y."/>
            <person name="Gan X."/>
            <person name="Zeng H."/>
            <person name="Yu D."/>
            <person name="Zhu Y."/>
            <person name="Jiang H."/>
            <person name="Qiu Q."/>
            <person name="Yang H."/>
            <person name="Zhang Y.E."/>
            <person name="Wang W."/>
            <person name="Zhu M."/>
            <person name="He S."/>
            <person name="Zhang G."/>
        </authorList>
    </citation>
    <scope>NUCLEOTIDE SEQUENCE [LARGE SCALE GENOMIC DNA]</scope>
    <source>
        <strain evidence="4">Bchr_013</strain>
    </source>
</reference>
<dbReference type="CDD" id="cd12887">
    <property type="entry name" value="SPRY_NHR_like"/>
    <property type="match status" value="4"/>
</dbReference>
<keyword evidence="2" id="KW-0812">Transmembrane</keyword>
<dbReference type="PROSITE" id="PS51065">
    <property type="entry name" value="NHR"/>
    <property type="match status" value="5"/>
</dbReference>
<dbReference type="EMBL" id="JAATIS010000485">
    <property type="protein sequence ID" value="KAG2467551.1"/>
    <property type="molecule type" value="Genomic_DNA"/>
</dbReference>
<dbReference type="SMART" id="SM00588">
    <property type="entry name" value="NEUZ"/>
    <property type="match status" value="4"/>
</dbReference>
<feature type="compositionally biased region" description="Acidic residues" evidence="1">
    <location>
        <begin position="234"/>
        <end position="243"/>
    </location>
</feature>
<keyword evidence="2" id="KW-0472">Membrane</keyword>
<evidence type="ECO:0000256" key="1">
    <source>
        <dbReference type="SAM" id="MobiDB-lite"/>
    </source>
</evidence>
<feature type="region of interest" description="Disordered" evidence="1">
    <location>
        <begin position="1"/>
        <end position="66"/>
    </location>
</feature>
<organism evidence="4 5">
    <name type="scientific">Polypterus senegalus</name>
    <name type="common">Senegal bichir</name>
    <dbReference type="NCBI Taxonomy" id="55291"/>
    <lineage>
        <taxon>Eukaryota</taxon>
        <taxon>Metazoa</taxon>
        <taxon>Chordata</taxon>
        <taxon>Craniata</taxon>
        <taxon>Vertebrata</taxon>
        <taxon>Euteleostomi</taxon>
        <taxon>Actinopterygii</taxon>
        <taxon>Polypteriformes</taxon>
        <taxon>Polypteridae</taxon>
        <taxon>Polypterus</taxon>
    </lineage>
</organism>
<feature type="domain" description="NHR" evidence="3">
    <location>
        <begin position="546"/>
        <end position="593"/>
    </location>
</feature>
<dbReference type="InterPro" id="IPR006573">
    <property type="entry name" value="NHR_dom"/>
</dbReference>
<dbReference type="Pfam" id="PF07177">
    <property type="entry name" value="Neuralized"/>
    <property type="match status" value="8"/>
</dbReference>
<keyword evidence="5" id="KW-1185">Reference proteome</keyword>
<feature type="domain" description="NHR" evidence="3">
    <location>
        <begin position="58"/>
        <end position="226"/>
    </location>
</feature>
<comment type="caution">
    <text evidence="4">The sequence shown here is derived from an EMBL/GenBank/DDBJ whole genome shotgun (WGS) entry which is preliminary data.</text>
</comment>
<feature type="compositionally biased region" description="Acidic residues" evidence="1">
    <location>
        <begin position="1037"/>
        <end position="1046"/>
    </location>
</feature>
<feature type="domain" description="NHR" evidence="3">
    <location>
        <begin position="882"/>
        <end position="1168"/>
    </location>
</feature>
<keyword evidence="2" id="KW-1133">Transmembrane helix</keyword>
<dbReference type="Gene3D" id="2.60.120.920">
    <property type="match status" value="8"/>
</dbReference>
<name>A0A8X8BVA8_POLSE</name>
<dbReference type="InterPro" id="IPR037962">
    <property type="entry name" value="Neuralized"/>
</dbReference>
<evidence type="ECO:0000313" key="5">
    <source>
        <dbReference type="Proteomes" id="UP000886611"/>
    </source>
</evidence>
<dbReference type="FunFam" id="2.60.120.920:FF:000001">
    <property type="entry name" value="neuralized-like protein 4 isoform X1"/>
    <property type="match status" value="2"/>
</dbReference>
<accession>A0A8X8BVA8</accession>
<feature type="transmembrane region" description="Helical" evidence="2">
    <location>
        <begin position="76"/>
        <end position="95"/>
    </location>
</feature>
<dbReference type="InterPro" id="IPR043136">
    <property type="entry name" value="B30.2/SPRY_sf"/>
</dbReference>
<feature type="compositionally biased region" description="Polar residues" evidence="1">
    <location>
        <begin position="251"/>
        <end position="260"/>
    </location>
</feature>
<feature type="compositionally biased region" description="Polar residues" evidence="1">
    <location>
        <begin position="34"/>
        <end position="49"/>
    </location>
</feature>
<feature type="domain" description="NHR" evidence="3">
    <location>
        <begin position="677"/>
        <end position="843"/>
    </location>
</feature>
<sequence>MARHIRPRRQRELERPSDQGVSALVTGEPKSRFGETSWSQGLVRQTSQQEKTERRSAAATPSNPSPTRLAVFKPRVSIVSLSVLVIVSALPSIILRGDTKLILTSLVTWQTFNVNSWSGSIEIGVTALDPATLDFPSSATGLKGGSWIVSGYSVLRDGRSILEEYGRDLDQLGEGDLVGIQRDTQGNLHLWVNGEDCGVAATGLPPRLWAVIDLYGKCTQITVVSSEPPPSDQETCEDSEEQAEAAAPVSQEVSALPRSQSRPDKFPNSLGTENGFGEQDLSDFVNSAILSAYSNSVSEPMDVPRCSQGSSPPEGLGASLTVATNLGSVSPVGGVMTNDALLFHEKCGTLIKLSNNNKTAERRRPLDEFNNGVVMTNRPLRDNEMFEIRIDKLVDKWSGSIEIGVTTHNPNNLDYPATMTNLRSGTIMMSGSGILTNGKGTRREYCEFSLDELQEGDHIGLMRKSNGALHFYINGIDQGVAATQTPTIVYGVVDLYGMAVKVTIVHNHNHSDRLRRNNAIMRALSPDVGRSRTALHLSTDSDVPERLLFHSNCGQKAAIINDGKTALRPHATDDFNHGVVLSSRPLRSNEVFQAGDTVGVVRKDDGSLHFFVNGVAQGPAAWNVPPNVYAVVDLYGQAAQATIMDDLADLPPLPDDVSEGNNQLSPVSPCSVMSATDLRFHHLHGNNAVITNGGRTALRQNCRSEFNDAIVISNRCLRDGELFEIVIQKMVDRWSGSIEAGVTAIRPEDLEFPNTMTDIDYDTWMLSGTAIMQDGNTMRNNYGCDLDSLTTGSRIGMMRSASGDLHYYINGVDQGVACSGLPPEVFAVIDLYGQCVQVSITSSSGPLDNSLSTSNNTEKSFPIQSPAFHIADHLLFTVPGVAHRFHSKHGKNILVQNDGCQAIRAGGFSHGIVFSMKELKSDELFEVKIDQVDDQWSGSLHIGLTTLQPSDIPCTTTGLSASLLELRSKVTWLVTGSEVRRNGILQKQNYGCSLDRLGNVYAVLDLYGKITSISIVSSTVLEETESTKAPSLSSDSCSEEEEEEPTPCEMESSLAVKTMEFLENHGKNILLSNQNFTATRVSSYNQGLLVTSQPLPRQHLFQICENYGPNLDTCPEGTLLGILVDGNNCLHLYVNGIDQGLAAQDIPNPCFPLVDLYGQCEQVTIITNHVQAVGAEPVDTRCQADMEKADMVDGMFVLINPRSDMANTFKKWHIAYHGCSVGTLRTTLDQGELVSGSLSIFSVAPTKVDVQNEYTETEENSAPEREAVKVKLSPTMRYSGLEAFAPKVQFRDPRSHRCHQAQVAFQVCVHPGSYKVGSQSLGIVEALDPRFSNSEIEWITKEKGGTLLYGLLIRVE</sequence>
<evidence type="ECO:0000259" key="3">
    <source>
        <dbReference type="PROSITE" id="PS51065"/>
    </source>
</evidence>